<dbReference type="InterPro" id="IPR041033">
    <property type="entry name" value="SpaA_PFL_dom_1"/>
</dbReference>
<dbReference type="Pfam" id="PF05737">
    <property type="entry name" value="Collagen_bind"/>
    <property type="match status" value="1"/>
</dbReference>
<sequence length="725" mass="79326">MINGENSSNNFVSGTATNVYVNVTTNKVQVTAGEEVTFTLQYYAEDGPGSIKPGETIIFQLPSIFSGIQINYPKQHFESVKVNGTTVTAIFGIGAETALGSYMTISAIPKDVDKETNEQISYSIDGQVKYLNIDVEPAPKPAPVVPIGDGVKFLKTFGNEIVPPGITPVQTVSEPVINKGFSYSIFVNGDYENLENVVINDQLPEGMEITPNSVVVFETIKGQEQQNVTDTLSKSGSIIQTSTSLKISLGNINAKYIIRYEALIYKEDPSYINTATLTDNNGTLTSSARVDVTKYNGPAITKGHNESTVGDIGEYIEYFINVNPNGAKMQDVVVTDVFPSDMTYLVGTVNIAKYNSYGQVIWISSENILTVGDHELTFNLGDISNHYEIIYDIKVTGPSLEYINQVTITHDKEEYTTNDIISFKSNSGAINAYKTVTPETLTNTSSQIVKYSIDFQSYGYFDENYITATEEINKDVKILFVQAPDNFTYTINNNVVTFSNSAGKILYGQKFNVTIVTDFSGVPDGTTIDNTAKINKSISNTVQTKKGYAFTATKVDSTNPNYYIEGAIFNLLDSNNKVITQLTSNSSGIITSAINSPGVYYLQEVTAPKGYVLENNKVQITITANDIGETINIGNVENQSIDYPIDIKKVDKNNPNKALSGAEYQVYNTDSTPNKLITTVITGENGEAQIMLPEGKYKLVEIKSPTGYVESSSNDSFELTYGNEK</sequence>
<dbReference type="Gene3D" id="2.60.40.10">
    <property type="entry name" value="Immunoglobulins"/>
    <property type="match status" value="2"/>
</dbReference>
<evidence type="ECO:0000313" key="7">
    <source>
        <dbReference type="Proteomes" id="UP000775179"/>
    </source>
</evidence>
<dbReference type="GeneID" id="66302820"/>
<dbReference type="EMBL" id="JAIFTX010000025">
    <property type="protein sequence ID" value="MBX7291481.1"/>
    <property type="molecule type" value="Genomic_DNA"/>
</dbReference>
<dbReference type="AlphaFoldDB" id="A0ABD4RJW1"/>
<dbReference type="KEGG" id="cchv:BTM20_13110"/>
<comment type="similarity">
    <text evidence="1">Belongs to the serine-aspartate repeat-containing protein (SDr) family.</text>
</comment>
<evidence type="ECO:0000256" key="2">
    <source>
        <dbReference type="ARBA" id="ARBA00022525"/>
    </source>
</evidence>
<dbReference type="InterPro" id="IPR008966">
    <property type="entry name" value="Adhesion_dom_sf"/>
</dbReference>
<feature type="domain" description="SpaA-like prealbumin fold" evidence="5">
    <location>
        <begin position="550"/>
        <end position="635"/>
    </location>
</feature>
<dbReference type="SUPFAM" id="SSF49401">
    <property type="entry name" value="Bacterial adhesins"/>
    <property type="match status" value="3"/>
</dbReference>
<dbReference type="PANTHER" id="PTHR36108">
    <property type="entry name" value="COLOSSIN-B-RELATED"/>
    <property type="match status" value="1"/>
</dbReference>
<feature type="domain" description="Collagen binding" evidence="4">
    <location>
        <begin position="184"/>
        <end position="281"/>
    </location>
</feature>
<evidence type="ECO:0000313" key="6">
    <source>
        <dbReference type="EMBL" id="MBX7291481.1"/>
    </source>
</evidence>
<keyword evidence="3" id="KW-0732">Signal</keyword>
<dbReference type="SUPFAM" id="SSF49478">
    <property type="entry name" value="Cna protein B-type domain"/>
    <property type="match status" value="1"/>
</dbReference>
<organism evidence="6 7">
    <name type="scientific">Clostridium chauvoei</name>
    <dbReference type="NCBI Taxonomy" id="46867"/>
    <lineage>
        <taxon>Bacteria</taxon>
        <taxon>Bacillati</taxon>
        <taxon>Bacillota</taxon>
        <taxon>Clostridia</taxon>
        <taxon>Eubacteriales</taxon>
        <taxon>Clostridiaceae</taxon>
        <taxon>Clostridium</taxon>
    </lineage>
</organism>
<dbReference type="RefSeq" id="WP_021876826.1">
    <property type="nucleotide sequence ID" value="NZ_CP018624.1"/>
</dbReference>
<name>A0ABD4RJW1_9CLOT</name>
<dbReference type="Gene3D" id="2.60.40.740">
    <property type="match status" value="2"/>
</dbReference>
<proteinExistence type="inferred from homology"/>
<dbReference type="Proteomes" id="UP000775179">
    <property type="component" value="Unassembled WGS sequence"/>
</dbReference>
<accession>A0ABD4RJW1</accession>
<feature type="domain" description="SpaA-like prealbumin fold" evidence="5">
    <location>
        <begin position="645"/>
        <end position="719"/>
    </location>
</feature>
<dbReference type="InterPro" id="IPR008456">
    <property type="entry name" value="Collagen-bd_dom"/>
</dbReference>
<evidence type="ECO:0000259" key="4">
    <source>
        <dbReference type="Pfam" id="PF05737"/>
    </source>
</evidence>
<protein>
    <submittedName>
        <fullName evidence="6">Uncharacterized protein</fullName>
    </submittedName>
</protein>
<dbReference type="InterPro" id="IPR013783">
    <property type="entry name" value="Ig-like_fold"/>
</dbReference>
<dbReference type="PANTHER" id="PTHR36108:SF13">
    <property type="entry name" value="COLOSSIN-B-RELATED"/>
    <property type="match status" value="1"/>
</dbReference>
<dbReference type="InterPro" id="IPR047589">
    <property type="entry name" value="DUF11_rpt"/>
</dbReference>
<dbReference type="NCBIfam" id="TIGR01451">
    <property type="entry name" value="B_ant_repeat"/>
    <property type="match status" value="1"/>
</dbReference>
<keyword evidence="2" id="KW-0964">Secreted</keyword>
<evidence type="ECO:0000259" key="5">
    <source>
        <dbReference type="Pfam" id="PF17802"/>
    </source>
</evidence>
<evidence type="ECO:0000256" key="1">
    <source>
        <dbReference type="ARBA" id="ARBA00007257"/>
    </source>
</evidence>
<gene>
    <name evidence="6" type="ORF">K4H94_10740</name>
</gene>
<evidence type="ECO:0000256" key="3">
    <source>
        <dbReference type="ARBA" id="ARBA00022729"/>
    </source>
</evidence>
<reference evidence="6 7" key="1">
    <citation type="submission" date="2021-08" db="EMBL/GenBank/DDBJ databases">
        <title>Genome sequence analysis of Clostridium chauvoei strains of European origin and evaluation of typing options for outbreak investigations.</title>
        <authorList>
            <person name="Abdel-Glil M."/>
            <person name="Thomas P."/>
            <person name="Seyboldt C."/>
        </authorList>
    </citation>
    <scope>NUCLEOTIDE SEQUENCE [LARGE SCALE GENOMIC DNA]</scope>
    <source>
        <strain evidence="6 7">S0260-09</strain>
    </source>
</reference>
<dbReference type="Pfam" id="PF17802">
    <property type="entry name" value="SpaA"/>
    <property type="match status" value="2"/>
</dbReference>
<comment type="caution">
    <text evidence="6">The sequence shown here is derived from an EMBL/GenBank/DDBJ whole genome shotgun (WGS) entry which is preliminary data.</text>
</comment>